<evidence type="ECO:0000256" key="8">
    <source>
        <dbReference type="ARBA" id="ARBA00031348"/>
    </source>
</evidence>
<keyword evidence="4 10" id="KW-0813">Transport</keyword>
<evidence type="ECO:0000256" key="3">
    <source>
        <dbReference type="ARBA" id="ARBA00020973"/>
    </source>
</evidence>
<evidence type="ECO:0000259" key="12">
    <source>
        <dbReference type="Pfam" id="PF06419"/>
    </source>
</evidence>
<comment type="caution">
    <text evidence="14">The sequence shown here is derived from an EMBL/GenBank/DDBJ whole genome shotgun (WGS) entry which is preliminary data.</text>
</comment>
<dbReference type="Pfam" id="PF20653">
    <property type="entry name" value="COG6_C"/>
    <property type="match status" value="1"/>
</dbReference>
<evidence type="ECO:0000256" key="1">
    <source>
        <dbReference type="ARBA" id="ARBA00004395"/>
    </source>
</evidence>
<sequence length="675" mass="76098">MEVLSYEPPDASSHQTRGPSTKSSSLSSKVTSVLSTSFSDTEFREALSLFDQRNLLNNAKTRRQIRLELQRDVMECNGLVIDHFGRVAEQLNHVKTVLGKLNTKYEGMKSQVVMAHEKTSSTVHETTSLLKKRELLRNRQSILVAFKDRFIMTEAEIVFLTSTAEPLDNRFFTALCKAKSIVKSCEVLLGLENQTFGLDLMEQASKNLNLGFQKLYNWTQREFKTLNIENPQMSSSIRQALRVLAERPSLFQSCLDLFSEARERILSEAFHVALTGISSFGDVDDTVKPIDLTAHDTLRYVGDMLAWVHTAAVSEREALEILFIAEGEELVKGLRSGRDTEVWRLVADDGGLESEFNALKALGDLVDKDVSGTARLLRQRVEQIIQTNEEIVPAYKIATLLSFYRITFDRLLGSSTNLLGCVQNLEAEALRQFRSLIKDSIASVQIESQNVPADLTPPRFFVDALEQLRAIMQTYDSSLSPPENRESDFDVVLLDAFEPFLSACENMARVLTPLKGSIFAINFNALAEKCLDAFDFTKKRAGRLRQRVKVEVVKVVKSQYEFFHLESGLEPALIKRIDGITTVKTDVSRHALSAASQRLDEFLPSALIDANDRIRYIQDALLARQITAEAAEMFCRDFEKLERELRKEGTNSTLNQESLHSVFPRTSADIRVLLS</sequence>
<evidence type="ECO:0000256" key="4">
    <source>
        <dbReference type="ARBA" id="ARBA00022448"/>
    </source>
</evidence>
<accession>A0ABQ0CRG7</accession>
<evidence type="ECO:0000256" key="11">
    <source>
        <dbReference type="SAM" id="MobiDB-lite"/>
    </source>
</evidence>
<keyword evidence="6 10" id="KW-0333">Golgi apparatus</keyword>
<proteinExistence type="inferred from homology"/>
<dbReference type="EMBL" id="BAAFGZ010000164">
    <property type="protein sequence ID" value="GAB0136015.1"/>
    <property type="molecule type" value="Genomic_DNA"/>
</dbReference>
<dbReference type="SMART" id="SM01087">
    <property type="entry name" value="COG6"/>
    <property type="match status" value="1"/>
</dbReference>
<dbReference type="Pfam" id="PF06419">
    <property type="entry name" value="COG6_N"/>
    <property type="match status" value="1"/>
</dbReference>
<comment type="similarity">
    <text evidence="2 10">Belongs to the COG6 family.</text>
</comment>
<dbReference type="PANTHER" id="PTHR21506:SF0">
    <property type="entry name" value="CONSERVED OLIGOMERIC GOLGI COMPLEX SUBUNIT 6"/>
    <property type="match status" value="1"/>
</dbReference>
<evidence type="ECO:0000256" key="6">
    <source>
        <dbReference type="ARBA" id="ARBA00023034"/>
    </source>
</evidence>
<feature type="domain" description="Conserved Oligomeric Golgi complex subunit 6 C-terminal" evidence="13">
    <location>
        <begin position="194"/>
        <end position="674"/>
    </location>
</feature>
<evidence type="ECO:0000256" key="5">
    <source>
        <dbReference type="ARBA" id="ARBA00022927"/>
    </source>
</evidence>
<comment type="subcellular location">
    <subcellularLocation>
        <location evidence="1 10">Golgi apparatus membrane</location>
        <topology evidence="1 10">Peripheral membrane protein</topology>
    </subcellularLocation>
</comment>
<evidence type="ECO:0000313" key="14">
    <source>
        <dbReference type="EMBL" id="GAB0136015.1"/>
    </source>
</evidence>
<evidence type="ECO:0000256" key="2">
    <source>
        <dbReference type="ARBA" id="ARBA00011023"/>
    </source>
</evidence>
<gene>
    <name evidence="14" type="primary">g4333</name>
    <name evidence="14" type="ORF">EsDP_00004333</name>
</gene>
<feature type="domain" description="Conserved oligomeric complex COG6 N-terminal" evidence="12">
    <location>
        <begin position="51"/>
        <end position="163"/>
    </location>
</feature>
<evidence type="ECO:0000259" key="13">
    <source>
        <dbReference type="Pfam" id="PF20653"/>
    </source>
</evidence>
<dbReference type="InterPro" id="IPR048369">
    <property type="entry name" value="COG6_C"/>
</dbReference>
<evidence type="ECO:0000313" key="15">
    <source>
        <dbReference type="Proteomes" id="UP001562357"/>
    </source>
</evidence>
<keyword evidence="5 10" id="KW-0653">Protein transport</keyword>
<keyword evidence="15" id="KW-1185">Reference proteome</keyword>
<dbReference type="Proteomes" id="UP001562357">
    <property type="component" value="Unassembled WGS sequence"/>
</dbReference>
<evidence type="ECO:0000256" key="10">
    <source>
        <dbReference type="RuleBase" id="RU365075"/>
    </source>
</evidence>
<name>A0ABQ0CRG7_9HYPO</name>
<evidence type="ECO:0000256" key="7">
    <source>
        <dbReference type="ARBA" id="ARBA00023136"/>
    </source>
</evidence>
<comment type="function">
    <text evidence="10">Acts as component of the peripheral membrane COG complex that is involved in intra-Golgi protein trafficking. COG is located at the cis-Golgi, and regulates tethering of retrograde intra-Golgi vesicles and possibly a number of other membrane trafficking events.</text>
</comment>
<evidence type="ECO:0000256" key="9">
    <source>
        <dbReference type="ARBA" id="ARBA00043873"/>
    </source>
</evidence>
<comment type="function">
    <text evidence="9">Acts as a component of the peripheral membrane COG complex that is involved in intra-Golgi protein trafficking. COG is located at the cis-Golgi, and regulates tethering of retrograde intra-Golgi vesicles and possibly a number of other membrane trafficking events.</text>
</comment>
<dbReference type="PANTHER" id="PTHR21506">
    <property type="entry name" value="COMPONENT OF OLIGOMERIC GOLGI COMPLEX 6"/>
    <property type="match status" value="1"/>
</dbReference>
<feature type="region of interest" description="Disordered" evidence="11">
    <location>
        <begin position="1"/>
        <end position="26"/>
    </location>
</feature>
<reference evidence="15" key="1">
    <citation type="submission" date="2024-06" db="EMBL/GenBank/DDBJ databases">
        <title>Draft Genome Sequences of Epichloe bromicola Strains Isolated from Elymus ciliaris.</title>
        <authorList>
            <consortium name="Epichloe bromicola genome sequencing consortium"/>
            <person name="Miura A."/>
            <person name="Imano S."/>
            <person name="Ashida A."/>
            <person name="Sato I."/>
            <person name="Chiba S."/>
            <person name="Tanaka A."/>
            <person name="Camagna M."/>
            <person name="Takemoto D."/>
        </authorList>
    </citation>
    <scope>NUCLEOTIDE SEQUENCE [LARGE SCALE GENOMIC DNA]</scope>
    <source>
        <strain evidence="15">DP</strain>
    </source>
</reference>
<dbReference type="InterPro" id="IPR010490">
    <property type="entry name" value="COG6"/>
</dbReference>
<protein>
    <recommendedName>
        <fullName evidence="3 10">Conserved oligomeric Golgi complex subunit 6</fullName>
        <shortName evidence="10">COG complex subunit 6</shortName>
    </recommendedName>
    <alternativeName>
        <fullName evidence="8 10">Component of oligomeric Golgi complex 6</fullName>
    </alternativeName>
</protein>
<comment type="subunit">
    <text evidence="10">Component of the conserved oligomeric Golgi complex.</text>
</comment>
<keyword evidence="7 10" id="KW-0472">Membrane</keyword>
<dbReference type="InterPro" id="IPR048368">
    <property type="entry name" value="COG6_N"/>
</dbReference>
<organism evidence="14 15">
    <name type="scientific">Epichloe bromicola</name>
    <dbReference type="NCBI Taxonomy" id="79588"/>
    <lineage>
        <taxon>Eukaryota</taxon>
        <taxon>Fungi</taxon>
        <taxon>Dikarya</taxon>
        <taxon>Ascomycota</taxon>
        <taxon>Pezizomycotina</taxon>
        <taxon>Sordariomycetes</taxon>
        <taxon>Hypocreomycetidae</taxon>
        <taxon>Hypocreales</taxon>
        <taxon>Clavicipitaceae</taxon>
        <taxon>Epichloe</taxon>
    </lineage>
</organism>